<evidence type="ECO:0000259" key="5">
    <source>
        <dbReference type="Pfam" id="PF00296"/>
    </source>
</evidence>
<sequence length="352" mass="39861">MSNVHFYWFAPTNGDGEFLGLARPQREPTQEYLIEVAQAAERAGFEGMLVPTGIPYLDSWLVGFAIAQHTRRIKPLVAFRPGFIAPTVAAKLSATFDRFTKGRLLVNVVTGGSPKELGQDGDFLDHDERYERTREFLDVILKCWTGETFSHKGRFFEVRDAQLVPPLHQPGRIPIYFGGSSDIAKEIAARYADVYLQWGEPVAQVKAQIEDVRSRAARYDRAPEFGVRLHVVVRDTEREAWDAAYRLISRIDEDVRRKMDRVFEETDSVAQRRITELVRQGERFDKCTWTGIGKIRKGAGTALVGTPDQIEEALQDYIDAGVTHFILSGYPHAEEALRFGDDVLPRFAKITV</sequence>
<evidence type="ECO:0000313" key="6">
    <source>
        <dbReference type="EMBL" id="OUM89044.1"/>
    </source>
</evidence>
<dbReference type="AlphaFoldDB" id="A0A1Y3PPS3"/>
<proteinExistence type="predicted"/>
<evidence type="ECO:0000256" key="2">
    <source>
        <dbReference type="ARBA" id="ARBA00022643"/>
    </source>
</evidence>
<accession>A0A1Y3PPS3</accession>
<comment type="caution">
    <text evidence="6">The sequence shown here is derived from an EMBL/GenBank/DDBJ whole genome shotgun (WGS) entry which is preliminary data.</text>
</comment>
<dbReference type="InterPro" id="IPR036661">
    <property type="entry name" value="Luciferase-like_sf"/>
</dbReference>
<dbReference type="Gene3D" id="3.20.20.30">
    <property type="entry name" value="Luciferase-like domain"/>
    <property type="match status" value="1"/>
</dbReference>
<dbReference type="EMBL" id="LZRT01000053">
    <property type="protein sequence ID" value="OUM89044.1"/>
    <property type="molecule type" value="Genomic_DNA"/>
</dbReference>
<dbReference type="PANTHER" id="PTHR42847:SF4">
    <property type="entry name" value="ALKANESULFONATE MONOOXYGENASE-RELATED"/>
    <property type="match status" value="1"/>
</dbReference>
<dbReference type="Proteomes" id="UP000196475">
    <property type="component" value="Unassembled WGS sequence"/>
</dbReference>
<organism evidence="6 7">
    <name type="scientific">Bacillus thermozeamaize</name>
    <dbReference type="NCBI Taxonomy" id="230954"/>
    <lineage>
        <taxon>Bacteria</taxon>
        <taxon>Bacillati</taxon>
        <taxon>Bacillota</taxon>
        <taxon>Bacilli</taxon>
        <taxon>Bacillales</taxon>
        <taxon>Bacillaceae</taxon>
        <taxon>Bacillus</taxon>
    </lineage>
</organism>
<keyword evidence="3" id="KW-0560">Oxidoreductase</keyword>
<name>A0A1Y3PPS3_9BACI</name>
<evidence type="ECO:0000256" key="1">
    <source>
        <dbReference type="ARBA" id="ARBA00022630"/>
    </source>
</evidence>
<evidence type="ECO:0000256" key="4">
    <source>
        <dbReference type="ARBA" id="ARBA00023033"/>
    </source>
</evidence>
<keyword evidence="1" id="KW-0285">Flavoprotein</keyword>
<dbReference type="GO" id="GO:0046306">
    <property type="term" value="P:alkanesulfonate catabolic process"/>
    <property type="evidence" value="ECO:0007669"/>
    <property type="project" value="TreeGrafter"/>
</dbReference>
<protein>
    <submittedName>
        <fullName evidence="6">Luciferase</fullName>
    </submittedName>
</protein>
<dbReference type="InterPro" id="IPR050172">
    <property type="entry name" value="SsuD_RutA_monooxygenase"/>
</dbReference>
<keyword evidence="2" id="KW-0288">FMN</keyword>
<dbReference type="PANTHER" id="PTHR42847">
    <property type="entry name" value="ALKANESULFONATE MONOOXYGENASE"/>
    <property type="match status" value="1"/>
</dbReference>
<feature type="domain" description="Luciferase-like" evidence="5">
    <location>
        <begin position="22"/>
        <end position="324"/>
    </location>
</feature>
<gene>
    <name evidence="6" type="ORF">BAA01_13400</name>
</gene>
<dbReference type="CDD" id="cd01094">
    <property type="entry name" value="Alkanesulfonate_monoxygenase"/>
    <property type="match status" value="1"/>
</dbReference>
<reference evidence="7" key="1">
    <citation type="submission" date="2016-06" db="EMBL/GenBank/DDBJ databases">
        <authorList>
            <person name="Nascimento L."/>
            <person name="Pereira R.V."/>
            <person name="Martins L.F."/>
            <person name="Quaggio R.B."/>
            <person name="Silva A.M."/>
            <person name="Setubal J.C."/>
        </authorList>
    </citation>
    <scope>NUCLEOTIDE SEQUENCE [LARGE SCALE GENOMIC DNA]</scope>
</reference>
<dbReference type="InterPro" id="IPR011251">
    <property type="entry name" value="Luciferase-like_dom"/>
</dbReference>
<evidence type="ECO:0000256" key="3">
    <source>
        <dbReference type="ARBA" id="ARBA00023002"/>
    </source>
</evidence>
<dbReference type="GO" id="GO:0008726">
    <property type="term" value="F:alkanesulfonate monooxygenase activity"/>
    <property type="evidence" value="ECO:0007669"/>
    <property type="project" value="TreeGrafter"/>
</dbReference>
<evidence type="ECO:0000313" key="7">
    <source>
        <dbReference type="Proteomes" id="UP000196475"/>
    </source>
</evidence>
<dbReference type="SUPFAM" id="SSF51679">
    <property type="entry name" value="Bacterial luciferase-like"/>
    <property type="match status" value="1"/>
</dbReference>
<keyword evidence="4" id="KW-0503">Monooxygenase</keyword>
<dbReference type="Pfam" id="PF00296">
    <property type="entry name" value="Bac_luciferase"/>
    <property type="match status" value="1"/>
</dbReference>